<protein>
    <submittedName>
        <fullName evidence="2">Uncharacterized protein</fullName>
    </submittedName>
</protein>
<comment type="caution">
    <text evidence="2">The sequence shown here is derived from an EMBL/GenBank/DDBJ whole genome shotgun (WGS) entry which is preliminary data.</text>
</comment>
<gene>
    <name evidence="2" type="ORF">Hypma_004529</name>
</gene>
<dbReference type="Proteomes" id="UP000076154">
    <property type="component" value="Unassembled WGS sequence"/>
</dbReference>
<dbReference type="EMBL" id="LUEZ02000017">
    <property type="protein sequence ID" value="RDB27373.1"/>
    <property type="molecule type" value="Genomic_DNA"/>
</dbReference>
<proteinExistence type="predicted"/>
<evidence type="ECO:0000256" key="1">
    <source>
        <dbReference type="SAM" id="Phobius"/>
    </source>
</evidence>
<keyword evidence="3" id="KW-1185">Reference proteome</keyword>
<keyword evidence="1" id="KW-1133">Transmembrane helix</keyword>
<name>A0A369K692_HYPMA</name>
<evidence type="ECO:0000313" key="2">
    <source>
        <dbReference type="EMBL" id="RDB27373.1"/>
    </source>
</evidence>
<keyword evidence="1" id="KW-0472">Membrane</keyword>
<dbReference type="AlphaFoldDB" id="A0A369K692"/>
<sequence length="131" mass="15215">MYQDEKRRDSGLKINKNRNRKIKQEFSISGFPDAQITELEGDEPDWRRIKRYLDDVIYFFTASVCSATKVGVFEVEVIFLRAWKMMSGSRTLPIRNTSKRGQRMSESMRGSTSSTLAKKLTFSRSIALVEY</sequence>
<accession>A0A369K692</accession>
<organism evidence="2 3">
    <name type="scientific">Hypsizygus marmoreus</name>
    <name type="common">White beech mushroom</name>
    <name type="synonym">Agaricus marmoreus</name>
    <dbReference type="NCBI Taxonomy" id="39966"/>
    <lineage>
        <taxon>Eukaryota</taxon>
        <taxon>Fungi</taxon>
        <taxon>Dikarya</taxon>
        <taxon>Basidiomycota</taxon>
        <taxon>Agaricomycotina</taxon>
        <taxon>Agaricomycetes</taxon>
        <taxon>Agaricomycetidae</taxon>
        <taxon>Agaricales</taxon>
        <taxon>Tricholomatineae</taxon>
        <taxon>Lyophyllaceae</taxon>
        <taxon>Hypsizygus</taxon>
    </lineage>
</organism>
<keyword evidence="1" id="KW-0812">Transmembrane</keyword>
<dbReference type="InParanoid" id="A0A369K692"/>
<reference evidence="2" key="1">
    <citation type="submission" date="2018-04" db="EMBL/GenBank/DDBJ databases">
        <title>Whole genome sequencing of Hypsizygus marmoreus.</title>
        <authorList>
            <person name="Choi I.-G."/>
            <person name="Min B."/>
            <person name="Kim J.-G."/>
            <person name="Kim S."/>
            <person name="Oh Y.-L."/>
            <person name="Kong W.-S."/>
            <person name="Park H."/>
            <person name="Jeong J."/>
            <person name="Song E.-S."/>
        </authorList>
    </citation>
    <scope>NUCLEOTIDE SEQUENCE [LARGE SCALE GENOMIC DNA]</scope>
    <source>
        <strain evidence="2">51987-8</strain>
    </source>
</reference>
<evidence type="ECO:0000313" key="3">
    <source>
        <dbReference type="Proteomes" id="UP000076154"/>
    </source>
</evidence>
<feature type="transmembrane region" description="Helical" evidence="1">
    <location>
        <begin position="56"/>
        <end position="80"/>
    </location>
</feature>